<evidence type="ECO:0000256" key="1">
    <source>
        <dbReference type="ARBA" id="ARBA00022801"/>
    </source>
</evidence>
<sequence length="375" mass="41986">MTTMTNERLLEKIHLVVEKLMNLGGCDYDKDKSVSSTDTKKGIIQRDFGIEEWDWPQGVGLYGLYKLQEFYGDDRYLPFFENWYSGHLKNGLPSRNINTTAPFLPLSCLHSKLKDSESFYKLCTEQADWLINGLPKTADNGFQHVTSAIGDRNGVTLNEGQIWIDTLFMSVLFLNRMGQQAENPVWKNEALHQFLVHIKYLFDKQTGLFHHGFSFERMDNFGGVFWCRGNSWFTYGIMEFLDACKDDLNEGVRTYLIDTFKSQAAALLKLQAPSGLWRTVLTDENSYEEVSGSAAIAAGILRGVKGGILGDEYKKAADRAILAICDNVSEDGTVLNVSAGTGIGMDGGHYRNVLIMPMAYGQALALTALCEALEK</sequence>
<name>A0A3E2N5I1_9FIRM</name>
<comment type="caution">
    <text evidence="2">The sequence shown here is derived from an EMBL/GenBank/DDBJ whole genome shotgun (WGS) entry which is preliminary data.</text>
</comment>
<dbReference type="EMBL" id="QOHO01000098">
    <property type="protein sequence ID" value="RFZ76224.1"/>
    <property type="molecule type" value="Genomic_DNA"/>
</dbReference>
<dbReference type="AlphaFoldDB" id="A0A3E2N5I1"/>
<dbReference type="Pfam" id="PF07470">
    <property type="entry name" value="Glyco_hydro_88"/>
    <property type="match status" value="1"/>
</dbReference>
<organism evidence="2 3">
    <name type="scientific">Lacrimispora amygdalina</name>
    <dbReference type="NCBI Taxonomy" id="253257"/>
    <lineage>
        <taxon>Bacteria</taxon>
        <taxon>Bacillati</taxon>
        <taxon>Bacillota</taxon>
        <taxon>Clostridia</taxon>
        <taxon>Lachnospirales</taxon>
        <taxon>Lachnospiraceae</taxon>
        <taxon>Lacrimispora</taxon>
    </lineage>
</organism>
<dbReference type="InterPro" id="IPR010905">
    <property type="entry name" value="Glyco_hydro_88"/>
</dbReference>
<dbReference type="GO" id="GO:0005975">
    <property type="term" value="P:carbohydrate metabolic process"/>
    <property type="evidence" value="ECO:0007669"/>
    <property type="project" value="InterPro"/>
</dbReference>
<dbReference type="InterPro" id="IPR012341">
    <property type="entry name" value="6hp_glycosidase-like_sf"/>
</dbReference>
<dbReference type="Gene3D" id="1.50.10.10">
    <property type="match status" value="1"/>
</dbReference>
<keyword evidence="1 2" id="KW-0378">Hydrolase</keyword>
<proteinExistence type="predicted"/>
<evidence type="ECO:0000313" key="2">
    <source>
        <dbReference type="EMBL" id="RFZ76224.1"/>
    </source>
</evidence>
<protein>
    <submittedName>
        <fullName evidence="2">Glycoside hydrolase family 105 protein</fullName>
    </submittedName>
</protein>
<dbReference type="Proteomes" id="UP000260680">
    <property type="component" value="Unassembled WGS sequence"/>
</dbReference>
<dbReference type="PANTHER" id="PTHR33886">
    <property type="entry name" value="UNSATURATED RHAMNOGALACTURONAN HYDROLASE (EUROFUNG)"/>
    <property type="match status" value="1"/>
</dbReference>
<dbReference type="OrthoDB" id="9812931at2"/>
<dbReference type="PANTHER" id="PTHR33886:SF8">
    <property type="entry name" value="UNSATURATED RHAMNOGALACTURONAN HYDROLASE (EUROFUNG)"/>
    <property type="match status" value="1"/>
</dbReference>
<dbReference type="RefSeq" id="WP_117419604.1">
    <property type="nucleotide sequence ID" value="NZ_BRPJ01000098.1"/>
</dbReference>
<gene>
    <name evidence="2" type="ORF">DS742_24735</name>
</gene>
<dbReference type="InterPro" id="IPR008928">
    <property type="entry name" value="6-hairpin_glycosidase_sf"/>
</dbReference>
<accession>A0A3E2N5I1</accession>
<dbReference type="InterPro" id="IPR052043">
    <property type="entry name" value="PolySaccharide_Degr_Enz"/>
</dbReference>
<dbReference type="GO" id="GO:0016787">
    <property type="term" value="F:hydrolase activity"/>
    <property type="evidence" value="ECO:0007669"/>
    <property type="project" value="UniProtKB-KW"/>
</dbReference>
<reference evidence="2 3" key="1">
    <citation type="submission" date="2018-07" db="EMBL/GenBank/DDBJ databases">
        <title>New species, Clostridium PI-S10-A1B.</title>
        <authorList>
            <person name="Krishna G."/>
            <person name="Summeta K."/>
            <person name="Shikha S."/>
            <person name="Prabhu P.B."/>
            <person name="Suresh K."/>
        </authorList>
    </citation>
    <scope>NUCLEOTIDE SEQUENCE [LARGE SCALE GENOMIC DNA]</scope>
    <source>
        <strain evidence="2 3">PI-S10-A1B</strain>
    </source>
</reference>
<dbReference type="SUPFAM" id="SSF48208">
    <property type="entry name" value="Six-hairpin glycosidases"/>
    <property type="match status" value="1"/>
</dbReference>
<evidence type="ECO:0000313" key="3">
    <source>
        <dbReference type="Proteomes" id="UP000260680"/>
    </source>
</evidence>